<evidence type="ECO:0000313" key="3">
    <source>
        <dbReference type="Proteomes" id="UP000095751"/>
    </source>
</evidence>
<protein>
    <submittedName>
        <fullName evidence="2">Uncharacterized protein</fullName>
    </submittedName>
</protein>
<dbReference type="Pfam" id="PF12796">
    <property type="entry name" value="Ank_2"/>
    <property type="match status" value="1"/>
</dbReference>
<name>A0A1E7G014_9STRA</name>
<feature type="non-terminal residue" evidence="2">
    <location>
        <position position="1"/>
    </location>
</feature>
<accession>A0A1E7G014</accession>
<dbReference type="Gene3D" id="1.25.40.20">
    <property type="entry name" value="Ankyrin repeat-containing domain"/>
    <property type="match status" value="1"/>
</dbReference>
<proteinExistence type="predicted"/>
<dbReference type="KEGG" id="fcy:FRACYDRAFT_152876"/>
<feature type="non-terminal residue" evidence="2">
    <location>
        <position position="159"/>
    </location>
</feature>
<dbReference type="AlphaFoldDB" id="A0A1E7G014"/>
<evidence type="ECO:0000256" key="1">
    <source>
        <dbReference type="PROSITE-ProRule" id="PRU00023"/>
    </source>
</evidence>
<dbReference type="SUPFAM" id="SSF48403">
    <property type="entry name" value="Ankyrin repeat"/>
    <property type="match status" value="1"/>
</dbReference>
<evidence type="ECO:0000313" key="2">
    <source>
        <dbReference type="EMBL" id="OEU23704.1"/>
    </source>
</evidence>
<dbReference type="PROSITE" id="PS50297">
    <property type="entry name" value="ANK_REP_REGION"/>
    <property type="match status" value="1"/>
</dbReference>
<dbReference type="InterPro" id="IPR036770">
    <property type="entry name" value="Ankyrin_rpt-contain_sf"/>
</dbReference>
<dbReference type="SMART" id="SM00248">
    <property type="entry name" value="ANK"/>
    <property type="match status" value="2"/>
</dbReference>
<gene>
    <name evidence="2" type="ORF">FRACYDRAFT_152876</name>
</gene>
<organism evidence="2 3">
    <name type="scientific">Fragilariopsis cylindrus CCMP1102</name>
    <dbReference type="NCBI Taxonomy" id="635003"/>
    <lineage>
        <taxon>Eukaryota</taxon>
        <taxon>Sar</taxon>
        <taxon>Stramenopiles</taxon>
        <taxon>Ochrophyta</taxon>
        <taxon>Bacillariophyta</taxon>
        <taxon>Bacillariophyceae</taxon>
        <taxon>Bacillariophycidae</taxon>
        <taxon>Bacillariales</taxon>
        <taxon>Bacillariaceae</taxon>
        <taxon>Fragilariopsis</taxon>
    </lineage>
</organism>
<dbReference type="PROSITE" id="PS50088">
    <property type="entry name" value="ANK_REPEAT"/>
    <property type="match status" value="1"/>
</dbReference>
<dbReference type="OrthoDB" id="42967at2759"/>
<dbReference type="InterPro" id="IPR002110">
    <property type="entry name" value="Ankyrin_rpt"/>
</dbReference>
<dbReference type="InParanoid" id="A0A1E7G014"/>
<dbReference type="Proteomes" id="UP000095751">
    <property type="component" value="Unassembled WGS sequence"/>
</dbReference>
<sequence length="159" mass="17908">SSSSSSSSPWTSPGEDFFHLCSNVKEDDVDKFRNILEMNPHWIHSRTIAGETCLHLTGIYGNTAITELLLHNGADPNIRTSFEKGLRMHPLSWNIYGGHLQNIILLLENGADINLNFDSMKGDDKIVTSLDVLLELIQNEPNDERFIEIEKVFKQKGAK</sequence>
<keyword evidence="3" id="KW-1185">Reference proteome</keyword>
<feature type="repeat" description="ANK" evidence="1">
    <location>
        <begin position="49"/>
        <end position="81"/>
    </location>
</feature>
<keyword evidence="1" id="KW-0040">ANK repeat</keyword>
<reference evidence="2 3" key="1">
    <citation type="submission" date="2016-09" db="EMBL/GenBank/DDBJ databases">
        <title>Extensive genetic diversity and differential bi-allelic expression allows diatom success in the polar Southern Ocean.</title>
        <authorList>
            <consortium name="DOE Joint Genome Institute"/>
            <person name="Mock T."/>
            <person name="Otillar R.P."/>
            <person name="Strauss J."/>
            <person name="Dupont C."/>
            <person name="Frickenhaus S."/>
            <person name="Maumus F."/>
            <person name="Mcmullan M."/>
            <person name="Sanges R."/>
            <person name="Schmutz J."/>
            <person name="Toseland A."/>
            <person name="Valas R."/>
            <person name="Veluchamy A."/>
            <person name="Ward B.J."/>
            <person name="Allen A."/>
            <person name="Barry K."/>
            <person name="Falciatore A."/>
            <person name="Ferrante M."/>
            <person name="Fortunato A.E."/>
            <person name="Gloeckner G."/>
            <person name="Gruber A."/>
            <person name="Hipkin R."/>
            <person name="Janech M."/>
            <person name="Kroth P."/>
            <person name="Leese F."/>
            <person name="Lindquist E."/>
            <person name="Lyon B.R."/>
            <person name="Martin J."/>
            <person name="Mayer C."/>
            <person name="Parker M."/>
            <person name="Quesneville H."/>
            <person name="Raymond J."/>
            <person name="Uhlig C."/>
            <person name="Valentin K.U."/>
            <person name="Worden A.Z."/>
            <person name="Armbrust E.V."/>
            <person name="Bowler C."/>
            <person name="Green B."/>
            <person name="Moulton V."/>
            <person name="Van Oosterhout C."/>
            <person name="Grigoriev I."/>
        </authorList>
    </citation>
    <scope>NUCLEOTIDE SEQUENCE [LARGE SCALE GENOMIC DNA]</scope>
    <source>
        <strain evidence="2 3">CCMP1102</strain>
    </source>
</reference>
<dbReference type="EMBL" id="KV784353">
    <property type="protein sequence ID" value="OEU23704.1"/>
    <property type="molecule type" value="Genomic_DNA"/>
</dbReference>